<dbReference type="Proteomes" id="UP001152888">
    <property type="component" value="Unassembled WGS sequence"/>
</dbReference>
<proteinExistence type="predicted"/>
<organism evidence="1 2">
    <name type="scientific">Acanthoscelides obtectus</name>
    <name type="common">Bean weevil</name>
    <name type="synonym">Bruchus obtectus</name>
    <dbReference type="NCBI Taxonomy" id="200917"/>
    <lineage>
        <taxon>Eukaryota</taxon>
        <taxon>Metazoa</taxon>
        <taxon>Ecdysozoa</taxon>
        <taxon>Arthropoda</taxon>
        <taxon>Hexapoda</taxon>
        <taxon>Insecta</taxon>
        <taxon>Pterygota</taxon>
        <taxon>Neoptera</taxon>
        <taxon>Endopterygota</taxon>
        <taxon>Coleoptera</taxon>
        <taxon>Polyphaga</taxon>
        <taxon>Cucujiformia</taxon>
        <taxon>Chrysomeloidea</taxon>
        <taxon>Chrysomelidae</taxon>
        <taxon>Bruchinae</taxon>
        <taxon>Bruchini</taxon>
        <taxon>Acanthoscelides</taxon>
    </lineage>
</organism>
<evidence type="ECO:0000313" key="1">
    <source>
        <dbReference type="EMBL" id="CAH1959674.1"/>
    </source>
</evidence>
<comment type="caution">
    <text evidence="1">The sequence shown here is derived from an EMBL/GenBank/DDBJ whole genome shotgun (WGS) entry which is preliminary data.</text>
</comment>
<gene>
    <name evidence="1" type="ORF">ACAOBT_LOCUS3301</name>
</gene>
<sequence length="102" mass="11404">MKKNVIHAQRKRIHGLPVAVNSFRKTLNSLSSILKKKFYISSDSCTLSTLVSIGITKKKVGVILLRKNAEVPSSRSSLSSVKTKSDETYDVTYHFTKKPIHS</sequence>
<reference evidence="1" key="1">
    <citation type="submission" date="2022-03" db="EMBL/GenBank/DDBJ databases">
        <authorList>
            <person name="Sayadi A."/>
        </authorList>
    </citation>
    <scope>NUCLEOTIDE SEQUENCE</scope>
</reference>
<evidence type="ECO:0000313" key="2">
    <source>
        <dbReference type="Proteomes" id="UP001152888"/>
    </source>
</evidence>
<dbReference type="EMBL" id="CAKOFQ010006683">
    <property type="protein sequence ID" value="CAH1959674.1"/>
    <property type="molecule type" value="Genomic_DNA"/>
</dbReference>
<name>A0A9P0JX02_ACAOB</name>
<dbReference type="AlphaFoldDB" id="A0A9P0JX02"/>
<keyword evidence="2" id="KW-1185">Reference proteome</keyword>
<protein>
    <submittedName>
        <fullName evidence="1">Uncharacterized protein</fullName>
    </submittedName>
</protein>
<accession>A0A9P0JX02</accession>